<dbReference type="PANTHER" id="PTHR43065:SF48">
    <property type="entry name" value="HISTIDINE KINASE"/>
    <property type="match status" value="1"/>
</dbReference>
<evidence type="ECO:0000313" key="10">
    <source>
        <dbReference type="EMBL" id="VEI13178.1"/>
    </source>
</evidence>
<dbReference type="AlphaFoldDB" id="A0A448PE34"/>
<dbReference type="PANTHER" id="PTHR43065">
    <property type="entry name" value="SENSOR HISTIDINE KINASE"/>
    <property type="match status" value="1"/>
</dbReference>
<evidence type="ECO:0000256" key="7">
    <source>
        <dbReference type="SAM" id="Coils"/>
    </source>
</evidence>
<comment type="subcellular location">
    <subcellularLocation>
        <location evidence="2">Cell membrane</location>
    </subcellularLocation>
</comment>
<evidence type="ECO:0000256" key="8">
    <source>
        <dbReference type="SAM" id="MobiDB-lite"/>
    </source>
</evidence>
<dbReference type="Gene3D" id="1.10.287.130">
    <property type="match status" value="1"/>
</dbReference>
<evidence type="ECO:0000256" key="4">
    <source>
        <dbReference type="ARBA" id="ARBA00022553"/>
    </source>
</evidence>
<dbReference type="EC" id="2.7.13.3" evidence="3"/>
<dbReference type="Gene3D" id="3.30.565.10">
    <property type="entry name" value="Histidine kinase-like ATPase, C-terminal domain"/>
    <property type="match status" value="1"/>
</dbReference>
<dbReference type="Proteomes" id="UP000269542">
    <property type="component" value="Chromosome"/>
</dbReference>
<protein>
    <recommendedName>
        <fullName evidence="3">histidine kinase</fullName>
        <ecNumber evidence="3">2.7.13.3</ecNumber>
    </recommendedName>
</protein>
<proteinExistence type="predicted"/>
<name>A0A448PE34_9ACTO</name>
<evidence type="ECO:0000256" key="1">
    <source>
        <dbReference type="ARBA" id="ARBA00000085"/>
    </source>
</evidence>
<dbReference type="InterPro" id="IPR036097">
    <property type="entry name" value="HisK_dim/P_sf"/>
</dbReference>
<dbReference type="InterPro" id="IPR003661">
    <property type="entry name" value="HisK_dim/P_dom"/>
</dbReference>
<dbReference type="InterPro" id="IPR014710">
    <property type="entry name" value="RmlC-like_jellyroll"/>
</dbReference>
<feature type="coiled-coil region" evidence="7">
    <location>
        <begin position="315"/>
        <end position="342"/>
    </location>
</feature>
<feature type="domain" description="Histidine kinase" evidence="9">
    <location>
        <begin position="475"/>
        <end position="643"/>
    </location>
</feature>
<dbReference type="PROSITE" id="PS50109">
    <property type="entry name" value="HIS_KIN"/>
    <property type="match status" value="1"/>
</dbReference>
<dbReference type="SMART" id="SM00387">
    <property type="entry name" value="HATPase_c"/>
    <property type="match status" value="1"/>
</dbReference>
<dbReference type="SUPFAM" id="SSF55874">
    <property type="entry name" value="ATPase domain of HSP90 chaperone/DNA topoisomerase II/histidine kinase"/>
    <property type="match status" value="1"/>
</dbReference>
<evidence type="ECO:0000256" key="2">
    <source>
        <dbReference type="ARBA" id="ARBA00004236"/>
    </source>
</evidence>
<dbReference type="InterPro" id="IPR003594">
    <property type="entry name" value="HATPase_dom"/>
</dbReference>
<gene>
    <name evidence="10" type="primary">kinE</name>
    <name evidence="10" type="ORF">NCTC13354_00886</name>
</gene>
<dbReference type="GO" id="GO:0000155">
    <property type="term" value="F:phosphorelay sensor kinase activity"/>
    <property type="evidence" value="ECO:0007669"/>
    <property type="project" value="InterPro"/>
</dbReference>
<dbReference type="PRINTS" id="PR00344">
    <property type="entry name" value="BCTRLSENSOR"/>
</dbReference>
<dbReference type="GO" id="GO:0005886">
    <property type="term" value="C:plasma membrane"/>
    <property type="evidence" value="ECO:0007669"/>
    <property type="project" value="UniProtKB-SubCell"/>
</dbReference>
<keyword evidence="11" id="KW-1185">Reference proteome</keyword>
<feature type="region of interest" description="Disordered" evidence="8">
    <location>
        <begin position="641"/>
        <end position="668"/>
    </location>
</feature>
<accession>A0A448PE34</accession>
<comment type="catalytic activity">
    <reaction evidence="1">
        <text>ATP + protein L-histidine = ADP + protein N-phospho-L-histidine.</text>
        <dbReference type="EC" id="2.7.13.3"/>
    </reaction>
</comment>
<dbReference type="InterPro" id="IPR036890">
    <property type="entry name" value="HATPase_C_sf"/>
</dbReference>
<dbReference type="InterPro" id="IPR005467">
    <property type="entry name" value="His_kinase_dom"/>
</dbReference>
<dbReference type="SUPFAM" id="SSF47384">
    <property type="entry name" value="Homodimeric domain of signal transducing histidine kinase"/>
    <property type="match status" value="1"/>
</dbReference>
<evidence type="ECO:0000256" key="5">
    <source>
        <dbReference type="ARBA" id="ARBA00022777"/>
    </source>
</evidence>
<dbReference type="Pfam" id="PF02518">
    <property type="entry name" value="HATPase_c"/>
    <property type="match status" value="1"/>
</dbReference>
<evidence type="ECO:0000259" key="9">
    <source>
        <dbReference type="PROSITE" id="PS50109"/>
    </source>
</evidence>
<dbReference type="InterPro" id="IPR004358">
    <property type="entry name" value="Sig_transdc_His_kin-like_C"/>
</dbReference>
<dbReference type="RefSeq" id="WP_241969096.1">
    <property type="nucleotide sequence ID" value="NZ_LR134476.1"/>
</dbReference>
<organism evidence="10 11">
    <name type="scientific">Trueperella bialowiezensis</name>
    <dbReference type="NCBI Taxonomy" id="312285"/>
    <lineage>
        <taxon>Bacteria</taxon>
        <taxon>Bacillati</taxon>
        <taxon>Actinomycetota</taxon>
        <taxon>Actinomycetes</taxon>
        <taxon>Actinomycetales</taxon>
        <taxon>Actinomycetaceae</taxon>
        <taxon>Trueperella</taxon>
    </lineage>
</organism>
<keyword evidence="4" id="KW-0597">Phosphoprotein</keyword>
<reference evidence="10 11" key="1">
    <citation type="submission" date="2018-12" db="EMBL/GenBank/DDBJ databases">
        <authorList>
            <consortium name="Pathogen Informatics"/>
        </authorList>
    </citation>
    <scope>NUCLEOTIDE SEQUENCE [LARGE SCALE GENOMIC DNA]</scope>
    <source>
        <strain evidence="10 11">NCTC13354</strain>
    </source>
</reference>
<dbReference type="EMBL" id="LR134476">
    <property type="protein sequence ID" value="VEI13178.1"/>
    <property type="molecule type" value="Genomic_DNA"/>
</dbReference>
<dbReference type="CDD" id="cd00082">
    <property type="entry name" value="HisKA"/>
    <property type="match status" value="1"/>
</dbReference>
<dbReference type="KEGG" id="tbw:NCTC13354_00886"/>
<evidence type="ECO:0000256" key="6">
    <source>
        <dbReference type="ARBA" id="ARBA00023012"/>
    </source>
</evidence>
<keyword evidence="10" id="KW-0808">Transferase</keyword>
<dbReference type="Gene3D" id="2.60.120.10">
    <property type="entry name" value="Jelly Rolls"/>
    <property type="match status" value="1"/>
</dbReference>
<evidence type="ECO:0000256" key="3">
    <source>
        <dbReference type="ARBA" id="ARBA00012438"/>
    </source>
</evidence>
<keyword evidence="6" id="KW-0902">Two-component regulatory system</keyword>
<evidence type="ECO:0000313" key="11">
    <source>
        <dbReference type="Proteomes" id="UP000269542"/>
    </source>
</evidence>
<keyword evidence="5 10" id="KW-0418">Kinase</keyword>
<dbReference type="SUPFAM" id="SSF51206">
    <property type="entry name" value="cAMP-binding domain-like"/>
    <property type="match status" value="1"/>
</dbReference>
<keyword evidence="7" id="KW-0175">Coiled coil</keyword>
<dbReference type="InterPro" id="IPR018490">
    <property type="entry name" value="cNMP-bd_dom_sf"/>
</dbReference>
<sequence>MSHPGVIPPSEHGSSEVDERVLDVVMIGADEPTLFVRPWLARNLQGECTIHSVPDFAALKKIEHRLDELAVITITVDSDGVSDDHPIHGFLDDKDHDFVRIVVLATERDTHGLATLAHRSRLDLIAYLPDLRPKVFTRDIRTQLRRYRKNTRAVAGKPERTTADERFALNIDVSDLEIVHEIVAIADRLLGYQPRIHFPPDVHLTSEGHRVEEVTLALSGQVSLERASGEGDVLMHQSTTGRLIGMLALTSGREAFFTSRTTTNVVAVQLTFEQLNYIWNHDPQIPVLVAALFVRSFDRRLRRSEDIQIEQHVLTVQLEKERANLAAALRNLEAARTELMAQARFASLGELAAGVAHELNNPMAAIGRTSDHLFTDVCELIKKSPDRKWARRTLSAIETAHNSTSVTTREARSIRRELEAVTGDRSLAQRLVLAGLHDPKFAKEIKRSRSIDFETIELAASIGTGLRNVSTASHRITELVASLRSYARPDGDPITDVDVHEGLDDTIRLLSHKLLNVDVRRDYHTLPPITCYPGQVSQVWTNLITNAAEAMVDQDDATITISTGCFDAEHIFVKVADNGPGIPQDLQKSVFQPRFTTKNGQVRYGMGIGLSVVQSIVSRHQGTLDLDSSPAGTTFTIVLPIDGPQEDGEVPLANPPSDSHAPTTREET</sequence>